<keyword evidence="2" id="KW-0472">Membrane</keyword>
<proteinExistence type="predicted"/>
<feature type="transmembrane region" description="Helical" evidence="2">
    <location>
        <begin position="85"/>
        <end position="108"/>
    </location>
</feature>
<evidence type="ECO:0000313" key="4">
    <source>
        <dbReference type="Proteomes" id="UP001376459"/>
    </source>
</evidence>
<name>A0ABU8UFU6_9ACTN</name>
<dbReference type="EMBL" id="JBBKAK010000001">
    <property type="protein sequence ID" value="MEJ8667737.1"/>
    <property type="molecule type" value="Genomic_DNA"/>
</dbReference>
<protein>
    <submittedName>
        <fullName evidence="3">Uncharacterized protein</fullName>
    </submittedName>
</protein>
<feature type="transmembrane region" description="Helical" evidence="2">
    <location>
        <begin position="44"/>
        <end position="64"/>
    </location>
</feature>
<sequence>MAGAGKDPRTTADWLNWLKERLYATITMISVVIGLTVAEHPSAAGAAASVAAAAVGLWLATLVADEQAHRTVHGRVATGAELRRMLWVSSPLLLSAVGPLVLIGSAALDVMDLDTALFVAAGSTWPDCSDGAGTAASGWATAPSPASWPACSTR</sequence>
<feature type="region of interest" description="Disordered" evidence="1">
    <location>
        <begin position="134"/>
        <end position="154"/>
    </location>
</feature>
<feature type="transmembrane region" description="Helical" evidence="2">
    <location>
        <begin position="21"/>
        <end position="38"/>
    </location>
</feature>
<dbReference type="Proteomes" id="UP001376459">
    <property type="component" value="Unassembled WGS sequence"/>
</dbReference>
<keyword evidence="2" id="KW-1133">Transmembrane helix</keyword>
<keyword evidence="2" id="KW-0812">Transmembrane</keyword>
<evidence type="ECO:0000256" key="2">
    <source>
        <dbReference type="SAM" id="Phobius"/>
    </source>
</evidence>
<reference evidence="3 4" key="1">
    <citation type="submission" date="2024-03" db="EMBL/GenBank/DDBJ databases">
        <title>Novel Streptomyces species of biotechnological and ecological value are a feature of Machair soil.</title>
        <authorList>
            <person name="Prole J.R."/>
            <person name="Goodfellow M."/>
            <person name="Allenby N."/>
            <person name="Ward A.C."/>
        </authorList>
    </citation>
    <scope>NUCLEOTIDE SEQUENCE [LARGE SCALE GENOMIC DNA]</scope>
    <source>
        <strain evidence="3 4">MS1.AVA.1</strain>
    </source>
</reference>
<comment type="caution">
    <text evidence="3">The sequence shown here is derived from an EMBL/GenBank/DDBJ whole genome shotgun (WGS) entry which is preliminary data.</text>
</comment>
<accession>A0ABU8UFU6</accession>
<evidence type="ECO:0000313" key="3">
    <source>
        <dbReference type="EMBL" id="MEJ8667737.1"/>
    </source>
</evidence>
<gene>
    <name evidence="3" type="ORF">WKI71_01575</name>
</gene>
<evidence type="ECO:0000256" key="1">
    <source>
        <dbReference type="SAM" id="MobiDB-lite"/>
    </source>
</evidence>
<organism evidence="3 4">
    <name type="scientific">Streptomyces machairae</name>
    <dbReference type="NCBI Taxonomy" id="3134109"/>
    <lineage>
        <taxon>Bacteria</taxon>
        <taxon>Bacillati</taxon>
        <taxon>Actinomycetota</taxon>
        <taxon>Actinomycetes</taxon>
        <taxon>Kitasatosporales</taxon>
        <taxon>Streptomycetaceae</taxon>
        <taxon>Streptomyces</taxon>
    </lineage>
</organism>
<keyword evidence="4" id="KW-1185">Reference proteome</keyword>